<keyword evidence="1" id="KW-0812">Transmembrane</keyword>
<dbReference type="Proteomes" id="UP001151532">
    <property type="component" value="Chromosome 17"/>
</dbReference>
<evidence type="ECO:0000313" key="2">
    <source>
        <dbReference type="EMBL" id="KAJ6735128.1"/>
    </source>
</evidence>
<evidence type="ECO:0000256" key="1">
    <source>
        <dbReference type="SAM" id="Phobius"/>
    </source>
</evidence>
<feature type="transmembrane region" description="Helical" evidence="1">
    <location>
        <begin position="41"/>
        <end position="62"/>
    </location>
</feature>
<evidence type="ECO:0000313" key="3">
    <source>
        <dbReference type="Proteomes" id="UP001151532"/>
    </source>
</evidence>
<proteinExistence type="predicted"/>
<organism evidence="2 3">
    <name type="scientific">Salix purpurea</name>
    <name type="common">Purple osier willow</name>
    <dbReference type="NCBI Taxonomy" id="77065"/>
    <lineage>
        <taxon>Eukaryota</taxon>
        <taxon>Viridiplantae</taxon>
        <taxon>Streptophyta</taxon>
        <taxon>Embryophyta</taxon>
        <taxon>Tracheophyta</taxon>
        <taxon>Spermatophyta</taxon>
        <taxon>Magnoliopsida</taxon>
        <taxon>eudicotyledons</taxon>
        <taxon>Gunneridae</taxon>
        <taxon>Pentapetalae</taxon>
        <taxon>rosids</taxon>
        <taxon>fabids</taxon>
        <taxon>Malpighiales</taxon>
        <taxon>Salicaceae</taxon>
        <taxon>Saliceae</taxon>
        <taxon>Salix</taxon>
    </lineage>
</organism>
<dbReference type="OrthoDB" id="852137at2759"/>
<keyword evidence="1" id="KW-1133">Transmembrane helix</keyword>
<dbReference type="AlphaFoldDB" id="A0A9Q0USN9"/>
<keyword evidence="3" id="KW-1185">Reference proteome</keyword>
<feature type="transmembrane region" description="Helical" evidence="1">
    <location>
        <begin position="168"/>
        <end position="187"/>
    </location>
</feature>
<name>A0A9Q0USN9_SALPP</name>
<keyword evidence="1" id="KW-0472">Membrane</keyword>
<gene>
    <name evidence="2" type="ORF">OIU79_002242</name>
</gene>
<reference evidence="2" key="1">
    <citation type="submission" date="2022-11" db="EMBL/GenBank/DDBJ databases">
        <authorList>
            <person name="Hyden B.L."/>
            <person name="Feng K."/>
            <person name="Yates T."/>
            <person name="Jawdy S."/>
            <person name="Smart L.B."/>
            <person name="Muchero W."/>
        </authorList>
    </citation>
    <scope>NUCLEOTIDE SEQUENCE</scope>
    <source>
        <tissue evidence="2">Shoot tip</tissue>
    </source>
</reference>
<sequence length="188" mass="20579">MHILICNKSLKSSQPHVHCILSISFLILCSSLVLSMARNFIYVTSILACLITLAISPAQFVAQTTVPSQNTESYSPPPPSATPGVCPYPCRPPSIPTTTICPPPPPYLPQLPPPPPPSFYPSPGGYVPNVPPFWNYVPPPPNPILPYFPWYYKYPPPPPDYSPATSTTGIPMAMIPCIIMVVLFTSWF</sequence>
<protein>
    <submittedName>
        <fullName evidence="2">Uncharacterized protein</fullName>
    </submittedName>
</protein>
<dbReference type="PRINTS" id="PR01217">
    <property type="entry name" value="PRICHEXTENSN"/>
</dbReference>
<dbReference type="EMBL" id="JAPFFK010000011">
    <property type="protein sequence ID" value="KAJ6735128.1"/>
    <property type="molecule type" value="Genomic_DNA"/>
</dbReference>
<comment type="caution">
    <text evidence="2">The sequence shown here is derived from an EMBL/GenBank/DDBJ whole genome shotgun (WGS) entry which is preliminary data.</text>
</comment>
<accession>A0A9Q0USN9</accession>
<feature type="transmembrane region" description="Helical" evidence="1">
    <location>
        <begin position="15"/>
        <end position="34"/>
    </location>
</feature>
<reference evidence="2" key="2">
    <citation type="journal article" date="2023" name="Int. J. Mol. Sci.">
        <title>De Novo Assembly and Annotation of 11 Diverse Shrub Willow (Salix) Genomes Reveals Novel Gene Organization in Sex-Linked Regions.</title>
        <authorList>
            <person name="Hyden B."/>
            <person name="Feng K."/>
            <person name="Yates T.B."/>
            <person name="Jawdy S."/>
            <person name="Cereghino C."/>
            <person name="Smart L.B."/>
            <person name="Muchero W."/>
        </authorList>
    </citation>
    <scope>NUCLEOTIDE SEQUENCE</scope>
    <source>
        <tissue evidence="2">Shoot tip</tissue>
    </source>
</reference>